<feature type="domain" description="Alpha-ketoglutarate-dependent dioxygenase AlkB-like" evidence="1">
    <location>
        <begin position="129"/>
        <end position="213"/>
    </location>
</feature>
<keyword evidence="3" id="KW-1185">Reference proteome</keyword>
<dbReference type="HOGENOM" id="CLU_092162_2_0_1"/>
<evidence type="ECO:0000259" key="1">
    <source>
        <dbReference type="Pfam" id="PF13532"/>
    </source>
</evidence>
<dbReference type="STRING" id="431595.K3WR77"/>
<dbReference type="Pfam" id="PF13532">
    <property type="entry name" value="2OG-FeII_Oxy_2"/>
    <property type="match status" value="1"/>
</dbReference>
<name>K3WR77_GLOUD</name>
<dbReference type="Proteomes" id="UP000019132">
    <property type="component" value="Unassembled WGS sequence"/>
</dbReference>
<evidence type="ECO:0000313" key="3">
    <source>
        <dbReference type="Proteomes" id="UP000019132"/>
    </source>
</evidence>
<sequence length="229" mass="26487">MVGTAATAAAAADVPVVGSFLWKGVANVDASRCMDPLVRESDLRVMEDVITEEEELVVAEECMKILKRRRYEEDHWDQVIVKFKEMERSRWSTETKRILDRLREVPILPQGLEYFPAVHVIDLAEDGFIKPHVDSIKFSGRVVAGVSLLSPSIMRFKEEHGESIIDAFLPRRSFYVMTGRVRYHYTHEILPGVQVFRNEFPVNRTRRISIMLRDEFQKEHLEAQDINLS</sequence>
<accession>K3WR77</accession>
<dbReference type="PANTHER" id="PTHR21052:SF0">
    <property type="entry name" value="ALPHA-KETOGLUTARATE-DEPENDENT DIOXYGENASE ALKB HOMOLOG 7, MITOCHONDRIAL"/>
    <property type="match status" value="1"/>
</dbReference>
<dbReference type="GO" id="GO:0006631">
    <property type="term" value="P:fatty acid metabolic process"/>
    <property type="evidence" value="ECO:0007669"/>
    <property type="project" value="TreeGrafter"/>
</dbReference>
<dbReference type="VEuPathDB" id="FungiDB:PYU1_G007455"/>
<dbReference type="GO" id="GO:0005759">
    <property type="term" value="C:mitochondrial matrix"/>
    <property type="evidence" value="ECO:0007669"/>
    <property type="project" value="TreeGrafter"/>
</dbReference>
<dbReference type="Gene3D" id="2.60.120.590">
    <property type="entry name" value="Alpha-ketoglutarate-dependent dioxygenase AlkB-like"/>
    <property type="match status" value="1"/>
</dbReference>
<reference evidence="2" key="3">
    <citation type="submission" date="2015-02" db="UniProtKB">
        <authorList>
            <consortium name="EnsemblProtists"/>
        </authorList>
    </citation>
    <scope>IDENTIFICATION</scope>
    <source>
        <strain evidence="2">DAOM BR144</strain>
    </source>
</reference>
<reference evidence="3" key="1">
    <citation type="journal article" date="2010" name="Genome Biol.">
        <title>Genome sequence of the necrotrophic plant pathogen Pythium ultimum reveals original pathogenicity mechanisms and effector repertoire.</title>
        <authorList>
            <person name="Levesque C.A."/>
            <person name="Brouwer H."/>
            <person name="Cano L."/>
            <person name="Hamilton J.P."/>
            <person name="Holt C."/>
            <person name="Huitema E."/>
            <person name="Raffaele S."/>
            <person name="Robideau G.P."/>
            <person name="Thines M."/>
            <person name="Win J."/>
            <person name="Zerillo M.M."/>
            <person name="Beakes G.W."/>
            <person name="Boore J.L."/>
            <person name="Busam D."/>
            <person name="Dumas B."/>
            <person name="Ferriera S."/>
            <person name="Fuerstenberg S.I."/>
            <person name="Gachon C.M."/>
            <person name="Gaulin E."/>
            <person name="Govers F."/>
            <person name="Grenville-Briggs L."/>
            <person name="Horner N."/>
            <person name="Hostetler J."/>
            <person name="Jiang R.H."/>
            <person name="Johnson J."/>
            <person name="Krajaejun T."/>
            <person name="Lin H."/>
            <person name="Meijer H.J."/>
            <person name="Moore B."/>
            <person name="Morris P."/>
            <person name="Phuntmart V."/>
            <person name="Puiu D."/>
            <person name="Shetty J."/>
            <person name="Stajich J.E."/>
            <person name="Tripathy S."/>
            <person name="Wawra S."/>
            <person name="van West P."/>
            <person name="Whitty B.R."/>
            <person name="Coutinho P.M."/>
            <person name="Henrissat B."/>
            <person name="Martin F."/>
            <person name="Thomas P.D."/>
            <person name="Tyler B.M."/>
            <person name="De Vries R.P."/>
            <person name="Kamoun S."/>
            <person name="Yandell M."/>
            <person name="Tisserat N."/>
            <person name="Buell C.R."/>
        </authorList>
    </citation>
    <scope>NUCLEOTIDE SEQUENCE</scope>
    <source>
        <strain evidence="3">DAOM:BR144</strain>
    </source>
</reference>
<protein>
    <recommendedName>
        <fullName evidence="1">Alpha-ketoglutarate-dependent dioxygenase AlkB-like domain-containing protein</fullName>
    </recommendedName>
</protein>
<dbReference type="SUPFAM" id="SSF51197">
    <property type="entry name" value="Clavaminate synthase-like"/>
    <property type="match status" value="1"/>
</dbReference>
<dbReference type="EMBL" id="GL376585">
    <property type="status" value="NOT_ANNOTATED_CDS"/>
    <property type="molecule type" value="Genomic_DNA"/>
</dbReference>
<dbReference type="InParanoid" id="K3WR77"/>
<evidence type="ECO:0000313" key="2">
    <source>
        <dbReference type="EnsemblProtists" id="PYU1_T007471"/>
    </source>
</evidence>
<dbReference type="OMA" id="VEPHMKR"/>
<dbReference type="InterPro" id="IPR037151">
    <property type="entry name" value="AlkB-like_sf"/>
</dbReference>
<proteinExistence type="predicted"/>
<reference evidence="3" key="2">
    <citation type="submission" date="2010-04" db="EMBL/GenBank/DDBJ databases">
        <authorList>
            <person name="Buell R."/>
            <person name="Hamilton J."/>
            <person name="Hostetler J."/>
        </authorList>
    </citation>
    <scope>NUCLEOTIDE SEQUENCE [LARGE SCALE GENOMIC DNA]</scope>
    <source>
        <strain evidence="3">DAOM:BR144</strain>
    </source>
</reference>
<dbReference type="GO" id="GO:0006974">
    <property type="term" value="P:DNA damage response"/>
    <property type="evidence" value="ECO:0007669"/>
    <property type="project" value="InterPro"/>
</dbReference>
<dbReference type="AlphaFoldDB" id="K3WR77"/>
<organism evidence="2 3">
    <name type="scientific">Globisporangium ultimum (strain ATCC 200006 / CBS 805.95 / DAOM BR144)</name>
    <name type="common">Pythium ultimum</name>
    <dbReference type="NCBI Taxonomy" id="431595"/>
    <lineage>
        <taxon>Eukaryota</taxon>
        <taxon>Sar</taxon>
        <taxon>Stramenopiles</taxon>
        <taxon>Oomycota</taxon>
        <taxon>Peronosporomycetes</taxon>
        <taxon>Pythiales</taxon>
        <taxon>Pythiaceae</taxon>
        <taxon>Globisporangium</taxon>
    </lineage>
</organism>
<dbReference type="InterPro" id="IPR032870">
    <property type="entry name" value="ALKBH7-like"/>
</dbReference>
<dbReference type="eggNOG" id="KOG4176">
    <property type="taxonomic scope" value="Eukaryota"/>
</dbReference>
<dbReference type="PANTHER" id="PTHR21052">
    <property type="entry name" value="SPERMATOGENESIS ASSOCIATED 11-RELATED"/>
    <property type="match status" value="1"/>
</dbReference>
<dbReference type="EnsemblProtists" id="PYU1_T007471">
    <property type="protein sequence ID" value="PYU1_T007471"/>
    <property type="gene ID" value="PYU1_G007455"/>
</dbReference>
<dbReference type="InterPro" id="IPR027450">
    <property type="entry name" value="AlkB-like"/>
</dbReference>